<keyword evidence="7 16" id="KW-0808">Transferase</keyword>
<keyword evidence="10" id="KW-0443">Lipid metabolism</keyword>
<dbReference type="PANTHER" id="PTHR14269:SF11">
    <property type="entry name" value="CDP-DIACYLGLYCEROL--GLYCEROL-3-PHOSPHATE 3-PHOSPHATIDYLTRANSFERASE"/>
    <property type="match status" value="1"/>
</dbReference>
<dbReference type="PIRSF" id="PIRSF000847">
    <property type="entry name" value="Phos_ph_gly_syn"/>
    <property type="match status" value="1"/>
</dbReference>
<evidence type="ECO:0000256" key="17">
    <source>
        <dbReference type="SAM" id="Phobius"/>
    </source>
</evidence>
<dbReference type="PROSITE" id="PS00379">
    <property type="entry name" value="CDP_ALCOHOL_P_TRANSF"/>
    <property type="match status" value="1"/>
</dbReference>
<evidence type="ECO:0000256" key="13">
    <source>
        <dbReference type="ARBA" id="ARBA00023264"/>
    </source>
</evidence>
<evidence type="ECO:0000256" key="7">
    <source>
        <dbReference type="ARBA" id="ARBA00022679"/>
    </source>
</evidence>
<comment type="similarity">
    <text evidence="3 16">Belongs to the CDP-alcohol phosphatidyltransferase class-I family.</text>
</comment>
<evidence type="ECO:0000256" key="4">
    <source>
        <dbReference type="ARBA" id="ARBA00013170"/>
    </source>
</evidence>
<feature type="transmembrane region" description="Helical" evidence="17">
    <location>
        <begin position="124"/>
        <end position="144"/>
    </location>
</feature>
<evidence type="ECO:0000256" key="14">
    <source>
        <dbReference type="ARBA" id="ARBA00048586"/>
    </source>
</evidence>
<dbReference type="AlphaFoldDB" id="A0A1H0EAL8"/>
<dbReference type="RefSeq" id="WP_092065496.1">
    <property type="nucleotide sequence ID" value="NZ_FNIN01000007.1"/>
</dbReference>
<evidence type="ECO:0000313" key="19">
    <source>
        <dbReference type="Proteomes" id="UP000199602"/>
    </source>
</evidence>
<feature type="transmembrane region" description="Helical" evidence="17">
    <location>
        <begin position="7"/>
        <end position="27"/>
    </location>
</feature>
<keyword evidence="12" id="KW-0594">Phospholipid biosynthesis</keyword>
<keyword evidence="13" id="KW-1208">Phospholipid metabolism</keyword>
<keyword evidence="11 17" id="KW-0472">Membrane</keyword>
<keyword evidence="8 17" id="KW-0812">Transmembrane</keyword>
<dbReference type="InterPro" id="IPR004570">
    <property type="entry name" value="Phosphatidylglycerol_P_synth"/>
</dbReference>
<dbReference type="Pfam" id="PF01066">
    <property type="entry name" value="CDP-OH_P_transf"/>
    <property type="match status" value="1"/>
</dbReference>
<evidence type="ECO:0000256" key="15">
    <source>
        <dbReference type="NCBIfam" id="TIGR00560"/>
    </source>
</evidence>
<evidence type="ECO:0000256" key="8">
    <source>
        <dbReference type="ARBA" id="ARBA00022692"/>
    </source>
</evidence>
<evidence type="ECO:0000313" key="18">
    <source>
        <dbReference type="EMBL" id="SDN79358.1"/>
    </source>
</evidence>
<comment type="catalytic activity">
    <reaction evidence="14">
        <text>a CDP-1,2-diacyl-sn-glycerol + sn-glycerol 3-phosphate = a 1,2-diacyl-sn-glycero-3-phospho-(1'-sn-glycero-3'-phosphate) + CMP + H(+)</text>
        <dbReference type="Rhea" id="RHEA:12593"/>
        <dbReference type="ChEBI" id="CHEBI:15378"/>
        <dbReference type="ChEBI" id="CHEBI:57597"/>
        <dbReference type="ChEBI" id="CHEBI:58332"/>
        <dbReference type="ChEBI" id="CHEBI:60110"/>
        <dbReference type="ChEBI" id="CHEBI:60377"/>
        <dbReference type="EC" id="2.7.8.5"/>
    </reaction>
</comment>
<proteinExistence type="inferred from homology"/>
<dbReference type="InterPro" id="IPR043130">
    <property type="entry name" value="CDP-OH_PTrfase_TM_dom"/>
</dbReference>
<dbReference type="EC" id="2.7.8.5" evidence="4 15"/>
<dbReference type="GO" id="GO:0008444">
    <property type="term" value="F:CDP-diacylglycerol-glycerol-3-phosphate 3-phosphatidyltransferase activity"/>
    <property type="evidence" value="ECO:0007669"/>
    <property type="project" value="UniProtKB-UniRule"/>
</dbReference>
<dbReference type="GO" id="GO:0016020">
    <property type="term" value="C:membrane"/>
    <property type="evidence" value="ECO:0007669"/>
    <property type="project" value="UniProtKB-SubCell"/>
</dbReference>
<dbReference type="PANTHER" id="PTHR14269">
    <property type="entry name" value="CDP-DIACYLGLYCEROL--GLYCEROL-3-PHOSPHATE 3-PHOSPHATIDYLTRANSFERASE-RELATED"/>
    <property type="match status" value="1"/>
</dbReference>
<evidence type="ECO:0000256" key="1">
    <source>
        <dbReference type="ARBA" id="ARBA00004141"/>
    </source>
</evidence>
<evidence type="ECO:0000256" key="2">
    <source>
        <dbReference type="ARBA" id="ARBA00005042"/>
    </source>
</evidence>
<evidence type="ECO:0000256" key="10">
    <source>
        <dbReference type="ARBA" id="ARBA00023098"/>
    </source>
</evidence>
<name>A0A1H0EAL8_9BACT</name>
<evidence type="ECO:0000256" key="3">
    <source>
        <dbReference type="ARBA" id="ARBA00010441"/>
    </source>
</evidence>
<evidence type="ECO:0000256" key="5">
    <source>
        <dbReference type="ARBA" id="ARBA00014944"/>
    </source>
</evidence>
<comment type="subcellular location">
    <subcellularLocation>
        <location evidence="1">Membrane</location>
        <topology evidence="1">Multi-pass membrane protein</topology>
    </subcellularLocation>
</comment>
<dbReference type="GO" id="GO:0046474">
    <property type="term" value="P:glycerophospholipid biosynthetic process"/>
    <property type="evidence" value="ECO:0007669"/>
    <property type="project" value="TreeGrafter"/>
</dbReference>
<evidence type="ECO:0000256" key="12">
    <source>
        <dbReference type="ARBA" id="ARBA00023209"/>
    </source>
</evidence>
<comment type="pathway">
    <text evidence="2">Phospholipid metabolism; phosphatidylglycerol biosynthesis; phosphatidylglycerol from CDP-diacylglycerol: step 1/2.</text>
</comment>
<dbReference type="NCBIfam" id="TIGR00560">
    <property type="entry name" value="pgsA"/>
    <property type="match status" value="1"/>
</dbReference>
<gene>
    <name evidence="18" type="ORF">SAMN04488516_10739</name>
</gene>
<feature type="transmembrane region" description="Helical" evidence="17">
    <location>
        <begin position="68"/>
        <end position="87"/>
    </location>
</feature>
<keyword evidence="9 17" id="KW-1133">Transmembrane helix</keyword>
<evidence type="ECO:0000256" key="9">
    <source>
        <dbReference type="ARBA" id="ARBA00022989"/>
    </source>
</evidence>
<evidence type="ECO:0000256" key="11">
    <source>
        <dbReference type="ARBA" id="ARBA00023136"/>
    </source>
</evidence>
<feature type="transmembrane region" description="Helical" evidence="17">
    <location>
        <begin position="156"/>
        <end position="177"/>
    </location>
</feature>
<dbReference type="STRING" id="206665.SAMN04488516_10739"/>
<protein>
    <recommendedName>
        <fullName evidence="5 15">CDP-diacylglycerol--glycerol-3-phosphate 3-phosphatidyltransferase</fullName>
        <ecNumber evidence="4 15">2.7.8.5</ecNumber>
    </recommendedName>
</protein>
<dbReference type="OrthoDB" id="9796672at2"/>
<dbReference type="InterPro" id="IPR048254">
    <property type="entry name" value="CDP_ALCOHOL_P_TRANSF_CS"/>
</dbReference>
<dbReference type="Proteomes" id="UP000199602">
    <property type="component" value="Unassembled WGS sequence"/>
</dbReference>
<dbReference type="EMBL" id="FNIN01000007">
    <property type="protein sequence ID" value="SDN79358.1"/>
    <property type="molecule type" value="Genomic_DNA"/>
</dbReference>
<keyword evidence="19" id="KW-1185">Reference proteome</keyword>
<organism evidence="18 19">
    <name type="scientific">Desulfonauticus submarinus</name>
    <dbReference type="NCBI Taxonomy" id="206665"/>
    <lineage>
        <taxon>Bacteria</taxon>
        <taxon>Pseudomonadati</taxon>
        <taxon>Thermodesulfobacteriota</taxon>
        <taxon>Desulfovibrionia</taxon>
        <taxon>Desulfovibrionales</taxon>
        <taxon>Desulfonauticaceae</taxon>
        <taxon>Desulfonauticus</taxon>
    </lineage>
</organism>
<evidence type="ECO:0000256" key="6">
    <source>
        <dbReference type="ARBA" id="ARBA00022516"/>
    </source>
</evidence>
<dbReference type="InterPro" id="IPR050324">
    <property type="entry name" value="CDP-alcohol_PTase-I"/>
</dbReference>
<keyword evidence="6" id="KW-0444">Lipid biosynthesis</keyword>
<sequence length="191" mass="21336">MAGNLTIPNILTIFRIVLTPIFVITFVSKKIFFSLIIFFVAGITDALDGFIARFFNQKSTLGAILDPLADKILLMTAYVCLGIVYWVPSWLTVIVVSRDILIIGGLAFLNFMGQNIKSKIKPSFLSKINTLFQLFLVLVVLSHKSEVLSFSIFFDYYIYLCVLVAVLTVASGIDYIIKGANYLLLMNGEKI</sequence>
<accession>A0A1H0EAL8</accession>
<feature type="transmembrane region" description="Helical" evidence="17">
    <location>
        <begin position="33"/>
        <end position="56"/>
    </location>
</feature>
<dbReference type="Gene3D" id="1.20.120.1760">
    <property type="match status" value="1"/>
</dbReference>
<dbReference type="InterPro" id="IPR000462">
    <property type="entry name" value="CDP-OH_P_trans"/>
</dbReference>
<evidence type="ECO:0000256" key="16">
    <source>
        <dbReference type="RuleBase" id="RU003750"/>
    </source>
</evidence>
<reference evidence="18 19" key="1">
    <citation type="submission" date="2016-10" db="EMBL/GenBank/DDBJ databases">
        <authorList>
            <person name="de Groot N.N."/>
        </authorList>
    </citation>
    <scope>NUCLEOTIDE SEQUENCE [LARGE SCALE GENOMIC DNA]</scope>
    <source>
        <strain evidence="18 19">DSM 15269</strain>
    </source>
</reference>